<reference evidence="2" key="1">
    <citation type="submission" date="2023-07" db="EMBL/GenBank/DDBJ databases">
        <authorList>
            <consortium name="AG Swart"/>
            <person name="Singh M."/>
            <person name="Singh A."/>
            <person name="Seah K."/>
            <person name="Emmerich C."/>
        </authorList>
    </citation>
    <scope>NUCLEOTIDE SEQUENCE</scope>
    <source>
        <strain evidence="2">DP1</strain>
    </source>
</reference>
<feature type="compositionally biased region" description="Basic residues" evidence="1">
    <location>
        <begin position="380"/>
        <end position="394"/>
    </location>
</feature>
<feature type="compositionally biased region" description="Polar residues" evidence="1">
    <location>
        <begin position="367"/>
        <end position="379"/>
    </location>
</feature>
<feature type="region of interest" description="Disordered" evidence="1">
    <location>
        <begin position="1"/>
        <end position="92"/>
    </location>
</feature>
<feature type="region of interest" description="Disordered" evidence="1">
    <location>
        <begin position="166"/>
        <end position="257"/>
    </location>
</feature>
<protein>
    <submittedName>
        <fullName evidence="2">Uncharacterized protein</fullName>
    </submittedName>
</protein>
<dbReference type="Proteomes" id="UP001295684">
    <property type="component" value="Unassembled WGS sequence"/>
</dbReference>
<gene>
    <name evidence="2" type="ORF">ECRASSUSDP1_LOCUS25258</name>
</gene>
<feature type="compositionally biased region" description="Basic and acidic residues" evidence="1">
    <location>
        <begin position="45"/>
        <end position="55"/>
    </location>
</feature>
<evidence type="ECO:0000313" key="2">
    <source>
        <dbReference type="EMBL" id="CAI2383747.1"/>
    </source>
</evidence>
<feature type="compositionally biased region" description="Basic and acidic residues" evidence="1">
    <location>
        <begin position="211"/>
        <end position="228"/>
    </location>
</feature>
<feature type="compositionally biased region" description="Polar residues" evidence="1">
    <location>
        <begin position="229"/>
        <end position="239"/>
    </location>
</feature>
<keyword evidence="3" id="KW-1185">Reference proteome</keyword>
<organism evidence="2 3">
    <name type="scientific">Euplotes crassus</name>
    <dbReference type="NCBI Taxonomy" id="5936"/>
    <lineage>
        <taxon>Eukaryota</taxon>
        <taxon>Sar</taxon>
        <taxon>Alveolata</taxon>
        <taxon>Ciliophora</taxon>
        <taxon>Intramacronucleata</taxon>
        <taxon>Spirotrichea</taxon>
        <taxon>Hypotrichia</taxon>
        <taxon>Euplotida</taxon>
        <taxon>Euplotidae</taxon>
        <taxon>Moneuplotes</taxon>
    </lineage>
</organism>
<feature type="region of interest" description="Disordered" evidence="1">
    <location>
        <begin position="276"/>
        <end position="304"/>
    </location>
</feature>
<evidence type="ECO:0000313" key="3">
    <source>
        <dbReference type="Proteomes" id="UP001295684"/>
    </source>
</evidence>
<proteinExistence type="predicted"/>
<accession>A0AAD1Y6D8</accession>
<feature type="region of interest" description="Disordered" evidence="1">
    <location>
        <begin position="491"/>
        <end position="510"/>
    </location>
</feature>
<dbReference type="EMBL" id="CAMPGE010026047">
    <property type="protein sequence ID" value="CAI2383747.1"/>
    <property type="molecule type" value="Genomic_DNA"/>
</dbReference>
<feature type="region of interest" description="Disordered" evidence="1">
    <location>
        <begin position="652"/>
        <end position="720"/>
    </location>
</feature>
<sequence>MFKITKTGRYKSRLKTGTQKHSRRLKSLRITSESVKINPQKRKLDRSNQDLEGEKSPPTPVMVERSPKKSFKEVIIRKRPPPKLESAQKHRREIKISLVEGIRYESPGKDHAEEVPDNTKFLELNYRKRGKEDSFSIGPSLLQEEPSDVDFVAKFIEQAAAASGISYNMTGNYSSESPIKRRRISNNPKIEKSDEQPQSQKEGEGVTFCEDSSKIKFSEVDKPKKDNSLSHSENPIKSISSKKDSFRDDTRNYGEETGKTIFQNSSIDNKLDVKEKVNHSNRKTLDSNSIRGNSRKSVDNTSTRRGQILSNMNFNLSCKNSAYIDREQRAREEGGKVPFINNLSQNKYGHLPNIQVDIPRTHKELTAYNNPRGTSSHQNQRSKSKSKPKRVTKAHLKDEMVANDSHSMNILIRKKYKQTQPEEPTQKRIKSKTVDKRKIKKRDKPFAKMWFNPFQGFYAKDDPNLKVSSFVQQQRKVSKSSKGFRIRHYGQTSGNKKTFRPHTGNRNNSRGTYAILDTFQGHTRVNSMANSRGFQDSEAKFDSVHNLKNHESFSSVKNISENQGATPKEESGFKDFLNNVPSIQEDPQSTSLLQKISLSDQKAMLSYNINQDECEKNRRILVQIKKQIESDKIASKMHKKVLSWQNKKLNFNTSFEDPPKPAGRVGSNTEQSPPSKMKVEYAYNNEKAKKKQRQHPRNPYSKGFKTAQTSHRRTPVTRNSKEKLWEEYTKQQAQPGLIGILKYNQDRQDALPDSPKKNLAEHLKKKSLARFNLDINHDKDARKTKLIEERRMRISNQVDKEMREEFFKPSLDTSTKYSKMAVLIPTFKELM</sequence>
<name>A0AAD1Y6D8_EUPCR</name>
<feature type="compositionally biased region" description="Basic residues" evidence="1">
    <location>
        <begin position="427"/>
        <end position="440"/>
    </location>
</feature>
<feature type="compositionally biased region" description="Basic and acidic residues" evidence="1">
    <location>
        <begin position="65"/>
        <end position="76"/>
    </location>
</feature>
<feature type="region of interest" description="Disordered" evidence="1">
    <location>
        <begin position="366"/>
        <end position="394"/>
    </location>
</feature>
<feature type="compositionally biased region" description="Polar residues" evidence="1">
    <location>
        <begin position="166"/>
        <end position="177"/>
    </location>
</feature>
<dbReference type="AlphaFoldDB" id="A0AAD1Y6D8"/>
<comment type="caution">
    <text evidence="2">The sequence shown here is derived from an EMBL/GenBank/DDBJ whole genome shotgun (WGS) entry which is preliminary data.</text>
</comment>
<feature type="region of interest" description="Disordered" evidence="1">
    <location>
        <begin position="417"/>
        <end position="440"/>
    </location>
</feature>
<feature type="compositionally biased region" description="Basic and acidic residues" evidence="1">
    <location>
        <begin position="241"/>
        <end position="257"/>
    </location>
</feature>
<evidence type="ECO:0000256" key="1">
    <source>
        <dbReference type="SAM" id="MobiDB-lite"/>
    </source>
</evidence>
<feature type="compositionally biased region" description="Basic residues" evidence="1">
    <location>
        <begin position="1"/>
        <end position="27"/>
    </location>
</feature>